<evidence type="ECO:0000256" key="2">
    <source>
        <dbReference type="ARBA" id="ARBA00022723"/>
    </source>
</evidence>
<dbReference type="AlphaFoldDB" id="A0A495QME6"/>
<dbReference type="InterPro" id="IPR019858">
    <property type="entry name" value="CRISPR-assoc_Cas1_HMARI/TNEAP"/>
</dbReference>
<evidence type="ECO:0000256" key="6">
    <source>
        <dbReference type="ARBA" id="ARBA00023118"/>
    </source>
</evidence>
<comment type="subunit">
    <text evidence="9">Homodimer, forms a heterotetramer with a Cas2 homodimer.</text>
</comment>
<dbReference type="EC" id="3.1.-.-" evidence="9"/>
<comment type="caution">
    <text evidence="10">The sequence shown here is derived from an EMBL/GenBank/DDBJ whole genome shotgun (WGS) entry which is preliminary data.</text>
</comment>
<sequence>MDRNYHVFSDGRLERSDDTLRLVPEDGDDKKYIPIENAEAFFLHGQIDFNTRLMSFLNDRTVALHVFGWEDYYSGSVMPKRGQTSGKTVVNQVRAYEDSQHRRQLAAAIVRGSIHNMRTNAVYYNGRDHDLDDVIEDLEAAAARVDEELPVDELLGTEATAKKAYYRSFNEILPREFQLTQREYNPPPNEINSLISFGNSLVYANCVSAIRATALDPTISYLHEPGERRYSLSLDLADLFKPVLADRVLFRLVNRNQISETDFETELGSCLLNESGRKTYTKEFEETLERTVEHPALNRKVSYQYLMRLEAYKLKKHLLTGEEYDPFQRWW</sequence>
<dbReference type="Proteomes" id="UP000268233">
    <property type="component" value="Unassembled WGS sequence"/>
</dbReference>
<organism evidence="10 11">
    <name type="scientific">Haloarcula quadrata</name>
    <dbReference type="NCBI Taxonomy" id="182779"/>
    <lineage>
        <taxon>Archaea</taxon>
        <taxon>Methanobacteriati</taxon>
        <taxon>Methanobacteriota</taxon>
        <taxon>Stenosarchaea group</taxon>
        <taxon>Halobacteria</taxon>
        <taxon>Halobacteriales</taxon>
        <taxon>Haloarculaceae</taxon>
        <taxon>Haloarcula</taxon>
    </lineage>
</organism>
<dbReference type="GO" id="GO:0003677">
    <property type="term" value="F:DNA binding"/>
    <property type="evidence" value="ECO:0007669"/>
    <property type="project" value="UniProtKB-KW"/>
</dbReference>
<keyword evidence="3 9" id="KW-0255">Endonuclease</keyword>
<dbReference type="PANTHER" id="PTHR43219:SF2">
    <property type="entry name" value="CRISPR-ASSOCIATED ENDONUCLEASE CAS1"/>
    <property type="match status" value="1"/>
</dbReference>
<dbReference type="Gene3D" id="3.100.10.20">
    <property type="entry name" value="CRISPR-associated endonuclease Cas1, N-terminal domain"/>
    <property type="match status" value="1"/>
</dbReference>
<dbReference type="GO" id="GO:0046872">
    <property type="term" value="F:metal ion binding"/>
    <property type="evidence" value="ECO:0007669"/>
    <property type="project" value="UniProtKB-UniRule"/>
</dbReference>
<dbReference type="GO" id="GO:0004520">
    <property type="term" value="F:DNA endonuclease activity"/>
    <property type="evidence" value="ECO:0007669"/>
    <property type="project" value="InterPro"/>
</dbReference>
<feature type="binding site" evidence="9">
    <location>
        <position position="158"/>
    </location>
    <ligand>
        <name>Mn(2+)</name>
        <dbReference type="ChEBI" id="CHEBI:29035"/>
    </ligand>
</feature>
<gene>
    <name evidence="9" type="primary">cas1</name>
    <name evidence="10" type="ORF">BDK61_4809</name>
</gene>
<dbReference type="CDD" id="cd09722">
    <property type="entry name" value="Cas1_I-B"/>
    <property type="match status" value="1"/>
</dbReference>
<dbReference type="EMBL" id="RBWW01000006">
    <property type="protein sequence ID" value="RKS74148.1"/>
    <property type="molecule type" value="Genomic_DNA"/>
</dbReference>
<evidence type="ECO:0000256" key="9">
    <source>
        <dbReference type="HAMAP-Rule" id="MF_01470"/>
    </source>
</evidence>
<evidence type="ECO:0000256" key="5">
    <source>
        <dbReference type="ARBA" id="ARBA00022842"/>
    </source>
</evidence>
<comment type="similarity">
    <text evidence="9">Belongs to the CRISPR-associated endonuclease Cas1 family.</text>
</comment>
<evidence type="ECO:0000256" key="7">
    <source>
        <dbReference type="ARBA" id="ARBA00023125"/>
    </source>
</evidence>
<evidence type="ECO:0000256" key="3">
    <source>
        <dbReference type="ARBA" id="ARBA00022759"/>
    </source>
</evidence>
<dbReference type="GO" id="GO:0016787">
    <property type="term" value="F:hydrolase activity"/>
    <property type="evidence" value="ECO:0007669"/>
    <property type="project" value="UniProtKB-KW"/>
</dbReference>
<dbReference type="NCBIfam" id="TIGR03641">
    <property type="entry name" value="cas1_HMARI"/>
    <property type="match status" value="1"/>
</dbReference>
<dbReference type="InterPro" id="IPR002729">
    <property type="entry name" value="CRISPR-assoc_Cas1"/>
</dbReference>
<reference evidence="10 11" key="1">
    <citation type="submission" date="2018-10" db="EMBL/GenBank/DDBJ databases">
        <title>Genomic Encyclopedia of Archaeal and Bacterial Type Strains, Phase II (KMG-II): from individual species to whole genera.</title>
        <authorList>
            <person name="Goeker M."/>
        </authorList>
    </citation>
    <scope>NUCLEOTIDE SEQUENCE [LARGE SCALE GENOMIC DNA]</scope>
    <source>
        <strain evidence="10 11">DSM 11927</strain>
    </source>
</reference>
<dbReference type="HAMAP" id="MF_01470">
    <property type="entry name" value="Cas1"/>
    <property type="match status" value="1"/>
</dbReference>
<accession>A0A495QME6</accession>
<dbReference type="NCBIfam" id="TIGR00287">
    <property type="entry name" value="cas1"/>
    <property type="match status" value="1"/>
</dbReference>
<keyword evidence="7 9" id="KW-0238">DNA-binding</keyword>
<keyword evidence="1 9" id="KW-0540">Nuclease</keyword>
<dbReference type="InterPro" id="IPR042206">
    <property type="entry name" value="CRISPR-assoc_Cas1_C"/>
</dbReference>
<keyword evidence="2 9" id="KW-0479">Metal-binding</keyword>
<keyword evidence="6 9" id="KW-0051">Antiviral defense</keyword>
<proteinExistence type="inferred from homology"/>
<evidence type="ECO:0000256" key="4">
    <source>
        <dbReference type="ARBA" id="ARBA00022801"/>
    </source>
</evidence>
<dbReference type="InterPro" id="IPR042211">
    <property type="entry name" value="CRISPR-assoc_Cas1_N"/>
</dbReference>
<evidence type="ECO:0000256" key="1">
    <source>
        <dbReference type="ARBA" id="ARBA00022722"/>
    </source>
</evidence>
<keyword evidence="4 9" id="KW-0378">Hydrolase</keyword>
<evidence type="ECO:0000256" key="8">
    <source>
        <dbReference type="ARBA" id="ARBA00023211"/>
    </source>
</evidence>
<name>A0A495QME6_9EURY</name>
<dbReference type="GO" id="GO:0043571">
    <property type="term" value="P:maintenance of CRISPR repeat elements"/>
    <property type="evidence" value="ECO:0007669"/>
    <property type="project" value="UniProtKB-UniRule"/>
</dbReference>
<protein>
    <recommendedName>
        <fullName evidence="9">CRISPR-associated endonuclease Cas1</fullName>
        <ecNumber evidence="9">3.1.-.-</ecNumber>
    </recommendedName>
</protein>
<evidence type="ECO:0000313" key="11">
    <source>
        <dbReference type="Proteomes" id="UP000268233"/>
    </source>
</evidence>
<dbReference type="PANTHER" id="PTHR43219">
    <property type="entry name" value="CRISPR-ASSOCIATED ENDONUCLEASE CAS1"/>
    <property type="match status" value="1"/>
</dbReference>
<keyword evidence="8 9" id="KW-0464">Manganese</keyword>
<dbReference type="Pfam" id="PF01867">
    <property type="entry name" value="Cas_Cas1"/>
    <property type="match status" value="1"/>
</dbReference>
<dbReference type="RefSeq" id="WP_121304976.1">
    <property type="nucleotide sequence ID" value="NZ_RBWW01000006.1"/>
</dbReference>
<feature type="binding site" evidence="9">
    <location>
        <position position="223"/>
    </location>
    <ligand>
        <name>Mn(2+)</name>
        <dbReference type="ChEBI" id="CHEBI:29035"/>
    </ligand>
</feature>
<feature type="binding site" evidence="9">
    <location>
        <position position="238"/>
    </location>
    <ligand>
        <name>Mn(2+)</name>
        <dbReference type="ChEBI" id="CHEBI:29035"/>
    </ligand>
</feature>
<keyword evidence="5 9" id="KW-0460">Magnesium</keyword>
<dbReference type="Gene3D" id="1.20.120.920">
    <property type="entry name" value="CRISPR-associated endonuclease Cas1, C-terminal domain"/>
    <property type="match status" value="1"/>
</dbReference>
<evidence type="ECO:0000313" key="10">
    <source>
        <dbReference type="EMBL" id="RKS74148.1"/>
    </source>
</evidence>
<comment type="cofactor">
    <cofactor evidence="9">
        <name>Mg(2+)</name>
        <dbReference type="ChEBI" id="CHEBI:18420"/>
    </cofactor>
    <cofactor evidence="9">
        <name>Mn(2+)</name>
        <dbReference type="ChEBI" id="CHEBI:29035"/>
    </cofactor>
</comment>
<dbReference type="GO" id="GO:0051607">
    <property type="term" value="P:defense response to virus"/>
    <property type="evidence" value="ECO:0007669"/>
    <property type="project" value="UniProtKB-UniRule"/>
</dbReference>
<comment type="function">
    <text evidence="9">CRISPR (clustered regularly interspaced short palindromic repeat), is an adaptive immune system that provides protection against mobile genetic elements (viruses, transposable elements and conjugative plasmids). CRISPR clusters contain spacers, sequences complementary to antecedent mobile elements, and target invading nucleic acids. CRISPR clusters are transcribed and processed into CRISPR RNA (crRNA). Acts as a dsDNA endonuclease. Involved in the integration of spacer DNA into the CRISPR cassette.</text>
</comment>
<keyword evidence="11" id="KW-1185">Reference proteome</keyword>